<dbReference type="SUPFAM" id="SSF69322">
    <property type="entry name" value="Tricorn protease domain 2"/>
    <property type="match status" value="1"/>
</dbReference>
<evidence type="ECO:0000259" key="3">
    <source>
        <dbReference type="SMART" id="SM00909"/>
    </source>
</evidence>
<keyword evidence="4" id="KW-0449">Lipoprotein</keyword>
<feature type="signal peptide" evidence="2">
    <location>
        <begin position="1"/>
        <end position="23"/>
    </location>
</feature>
<dbReference type="Pfam" id="PF10646">
    <property type="entry name" value="Germane"/>
    <property type="match status" value="1"/>
</dbReference>
<dbReference type="PROSITE" id="PS51257">
    <property type="entry name" value="PROKAR_LIPOPROTEIN"/>
    <property type="match status" value="1"/>
</dbReference>
<sequence>MSARRGILSSILVVAALVLSACAGLPTGGPVNEGREAGTDAGTPDFSFVPDRPQPGSSPEQIVEGFIRAGSGPGPGADWETARLFLAPSIRETWLPEASVTVDLLGDRQYAAPTTGAVSLSLVSVATIDAAGSYEPSDAVETTLGFELAQQDDGEWRITEAPDGIVLDRDNFARVFHRYSLMYFDPTWQYLVPDVRWFAATNSAARITAALVDGSPSSWLAESVLNAFPESVEAQPSVPIESGIAQVQLSANALNLDQATLNRMQTQLTASLATASVAGAQMSVASAPLTAEPVSTRSTRVTGPPLVETTDGFGFLSGDELTPIAGLSDTMTSLAPRPVSIQVSAQRDLAAVRLADGSVARVTADGDVTIVDARPGLVDPSVDAQGFVWSVPRDRPTDVEVFSGTDRLLVAAAWPGATQITAMAVSRDGTRVAALVQSGGTPSVWIAGIVRDAENQPLRLGAPIVLGAVAETGTGIAWVDDTTVAVLSVTPENSMVTEQLVGGPSTSTDAPGAVAIAGATSVSTVRLRADDGSLYVKRGSNWARTAIGILVLSTQQGSPG</sequence>
<dbReference type="OrthoDB" id="3226781at2"/>
<feature type="domain" description="GerMN" evidence="3">
    <location>
        <begin position="204"/>
        <end position="293"/>
    </location>
</feature>
<proteinExistence type="predicted"/>
<evidence type="ECO:0000256" key="2">
    <source>
        <dbReference type="SAM" id="SignalP"/>
    </source>
</evidence>
<keyword evidence="2" id="KW-0732">Signal</keyword>
<dbReference type="Proteomes" id="UP000199009">
    <property type="component" value="Chromosome I"/>
</dbReference>
<keyword evidence="5" id="KW-1185">Reference proteome</keyword>
<dbReference type="RefSeq" id="WP_091492068.1">
    <property type="nucleotide sequence ID" value="NZ_LT629692.1"/>
</dbReference>
<gene>
    <name evidence="4" type="ORF">SAMN04489810_3116</name>
</gene>
<protein>
    <submittedName>
        <fullName evidence="4">Lipoprotein LpqB beta-propeller domain-containing protein</fullName>
    </submittedName>
</protein>
<organism evidence="4 5">
    <name type="scientific">Microbacterium pygmaeum</name>
    <dbReference type="NCBI Taxonomy" id="370764"/>
    <lineage>
        <taxon>Bacteria</taxon>
        <taxon>Bacillati</taxon>
        <taxon>Actinomycetota</taxon>
        <taxon>Actinomycetes</taxon>
        <taxon>Micrococcales</taxon>
        <taxon>Microbacteriaceae</taxon>
        <taxon>Microbacterium</taxon>
    </lineage>
</organism>
<dbReference type="InterPro" id="IPR059026">
    <property type="entry name" value="LpqB_N"/>
</dbReference>
<name>A0A1G8CM12_9MICO</name>
<reference evidence="4 5" key="1">
    <citation type="submission" date="2016-10" db="EMBL/GenBank/DDBJ databases">
        <authorList>
            <person name="de Groot N.N."/>
        </authorList>
    </citation>
    <scope>NUCLEOTIDE SEQUENCE [LARGE SCALE GENOMIC DNA]</scope>
    <source>
        <strain evidence="4 5">DSM 23142</strain>
    </source>
</reference>
<evidence type="ECO:0000313" key="4">
    <source>
        <dbReference type="EMBL" id="SDH46607.1"/>
    </source>
</evidence>
<dbReference type="STRING" id="370764.SAMN04489810_3116"/>
<dbReference type="InterPro" id="IPR018910">
    <property type="entry name" value="LpqB_C"/>
</dbReference>
<evidence type="ECO:0000256" key="1">
    <source>
        <dbReference type="SAM" id="MobiDB-lite"/>
    </source>
</evidence>
<dbReference type="AlphaFoldDB" id="A0A1G8CM12"/>
<accession>A0A1G8CM12</accession>
<dbReference type="SMART" id="SM00909">
    <property type="entry name" value="Germane"/>
    <property type="match status" value="1"/>
</dbReference>
<dbReference type="Pfam" id="PF10647">
    <property type="entry name" value="Gmad1"/>
    <property type="match status" value="1"/>
</dbReference>
<dbReference type="EMBL" id="LT629692">
    <property type="protein sequence ID" value="SDH46607.1"/>
    <property type="molecule type" value="Genomic_DNA"/>
</dbReference>
<feature type="region of interest" description="Disordered" evidence="1">
    <location>
        <begin position="29"/>
        <end position="58"/>
    </location>
</feature>
<evidence type="ECO:0000313" key="5">
    <source>
        <dbReference type="Proteomes" id="UP000199009"/>
    </source>
</evidence>
<dbReference type="Pfam" id="PF25976">
    <property type="entry name" value="LpqB_N"/>
    <property type="match status" value="1"/>
</dbReference>
<dbReference type="InterPro" id="IPR019606">
    <property type="entry name" value="GerMN"/>
</dbReference>
<feature type="chain" id="PRO_5039340024" evidence="2">
    <location>
        <begin position="24"/>
        <end position="560"/>
    </location>
</feature>